<gene>
    <name evidence="1" type="ORF">CCO03_12380</name>
</gene>
<name>A0A1Y0EPH2_9BURK</name>
<organism evidence="1 2">
    <name type="scientific">Comamonas serinivorans</name>
    <dbReference type="NCBI Taxonomy" id="1082851"/>
    <lineage>
        <taxon>Bacteria</taxon>
        <taxon>Pseudomonadati</taxon>
        <taxon>Pseudomonadota</taxon>
        <taxon>Betaproteobacteria</taxon>
        <taxon>Burkholderiales</taxon>
        <taxon>Comamonadaceae</taxon>
        <taxon>Comamonas</taxon>
    </lineage>
</organism>
<keyword evidence="2" id="KW-1185">Reference proteome</keyword>
<dbReference type="RefSeq" id="WP_087281482.1">
    <property type="nucleotide sequence ID" value="NZ_CP021455.1"/>
</dbReference>
<evidence type="ECO:0000313" key="1">
    <source>
        <dbReference type="EMBL" id="ARU05378.1"/>
    </source>
</evidence>
<sequence length="157" mass="17101">MNHPHFGELDTSSIEGRDVVWERDLVLEGQAVDVALWADAGQVLDPGMLDAFASLLQDLAGVDARARVHLLAELEADDDFITYHTDEGENFPGLAAIAPDGAITPAAFVQAMRLTHASLWADGLVVLDYQMDPEHSDQILAVKLDPQGQLQEIAWES</sequence>
<accession>A0A1Y0EPH2</accession>
<protein>
    <recommendedName>
        <fullName evidence="3">DUF2004 domain-containing protein</fullName>
    </recommendedName>
</protein>
<dbReference type="Proteomes" id="UP000196138">
    <property type="component" value="Chromosome"/>
</dbReference>
<dbReference type="KEGG" id="cser:CCO03_12380"/>
<reference evidence="1 2" key="1">
    <citation type="submission" date="2017-05" db="EMBL/GenBank/DDBJ databases">
        <authorList>
            <person name="Song R."/>
            <person name="Chenine A.L."/>
            <person name="Ruprecht R.M."/>
        </authorList>
    </citation>
    <scope>NUCLEOTIDE SEQUENCE [LARGE SCALE GENOMIC DNA]</scope>
    <source>
        <strain evidence="1 2">DSM 26136</strain>
    </source>
</reference>
<evidence type="ECO:0000313" key="2">
    <source>
        <dbReference type="Proteomes" id="UP000196138"/>
    </source>
</evidence>
<dbReference type="EMBL" id="CP021455">
    <property type="protein sequence ID" value="ARU05378.1"/>
    <property type="molecule type" value="Genomic_DNA"/>
</dbReference>
<dbReference type="OrthoDB" id="8794728at2"/>
<evidence type="ECO:0008006" key="3">
    <source>
        <dbReference type="Google" id="ProtNLM"/>
    </source>
</evidence>
<proteinExistence type="predicted"/>
<dbReference type="AlphaFoldDB" id="A0A1Y0EPH2"/>